<proteinExistence type="predicted"/>
<evidence type="ECO:0000313" key="1">
    <source>
        <dbReference type="EMBL" id="MED6292784.1"/>
    </source>
</evidence>
<dbReference type="EMBL" id="JAHUTJ010073956">
    <property type="protein sequence ID" value="MED6292784.1"/>
    <property type="molecule type" value="Genomic_DNA"/>
</dbReference>
<organism evidence="1 2">
    <name type="scientific">Characodon lateralis</name>
    <dbReference type="NCBI Taxonomy" id="208331"/>
    <lineage>
        <taxon>Eukaryota</taxon>
        <taxon>Metazoa</taxon>
        <taxon>Chordata</taxon>
        <taxon>Craniata</taxon>
        <taxon>Vertebrata</taxon>
        <taxon>Euteleostomi</taxon>
        <taxon>Actinopterygii</taxon>
        <taxon>Neopterygii</taxon>
        <taxon>Teleostei</taxon>
        <taxon>Neoteleostei</taxon>
        <taxon>Acanthomorphata</taxon>
        <taxon>Ovalentaria</taxon>
        <taxon>Atherinomorphae</taxon>
        <taxon>Cyprinodontiformes</taxon>
        <taxon>Goodeidae</taxon>
        <taxon>Characodon</taxon>
    </lineage>
</organism>
<protein>
    <submittedName>
        <fullName evidence="1">Uncharacterized protein</fullName>
    </submittedName>
</protein>
<dbReference type="Proteomes" id="UP001352852">
    <property type="component" value="Unassembled WGS sequence"/>
</dbReference>
<comment type="caution">
    <text evidence="1">The sequence shown here is derived from an EMBL/GenBank/DDBJ whole genome shotgun (WGS) entry which is preliminary data.</text>
</comment>
<name>A0ABU7F1D5_9TELE</name>
<sequence>MKGWQYDAELCTSSQEIPVLPLQVGVQREQTLGLRKEGVSSLQTHLKLKTLVEELQDSGGLRFDIEKI</sequence>
<gene>
    <name evidence="1" type="ORF">CHARACLAT_004021</name>
</gene>
<reference evidence="1 2" key="1">
    <citation type="submission" date="2021-06" db="EMBL/GenBank/DDBJ databases">
        <authorList>
            <person name="Palmer J.M."/>
        </authorList>
    </citation>
    <scope>NUCLEOTIDE SEQUENCE [LARGE SCALE GENOMIC DNA]</scope>
    <source>
        <strain evidence="1 2">CL_MEX2019</strain>
        <tissue evidence="1">Muscle</tissue>
    </source>
</reference>
<evidence type="ECO:0000313" key="2">
    <source>
        <dbReference type="Proteomes" id="UP001352852"/>
    </source>
</evidence>
<keyword evidence="2" id="KW-1185">Reference proteome</keyword>
<accession>A0ABU7F1D5</accession>